<keyword evidence="1" id="KW-0880">Kelch repeat</keyword>
<protein>
    <recommendedName>
        <fullName evidence="3">BACK domain-containing protein</fullName>
    </recommendedName>
</protein>
<name>T1JYB2_TETUR</name>
<dbReference type="KEGG" id="tut:107371251"/>
<evidence type="ECO:0000259" key="3">
    <source>
        <dbReference type="SMART" id="SM00875"/>
    </source>
</evidence>
<dbReference type="SMART" id="SM00875">
    <property type="entry name" value="BACK"/>
    <property type="match status" value="1"/>
</dbReference>
<reference evidence="5" key="1">
    <citation type="submission" date="2011-08" db="EMBL/GenBank/DDBJ databases">
        <authorList>
            <person name="Rombauts S."/>
        </authorList>
    </citation>
    <scope>NUCLEOTIDE SEQUENCE</scope>
    <source>
        <strain evidence="5">London</strain>
    </source>
</reference>
<keyword evidence="2" id="KW-0677">Repeat</keyword>
<dbReference type="EMBL" id="CAEY01000829">
    <property type="status" value="NOT_ANNOTATED_CDS"/>
    <property type="molecule type" value="Genomic_DNA"/>
</dbReference>
<feature type="domain" description="BACK" evidence="3">
    <location>
        <begin position="35"/>
        <end position="128"/>
    </location>
</feature>
<evidence type="ECO:0000313" key="5">
    <source>
        <dbReference type="Proteomes" id="UP000015104"/>
    </source>
</evidence>
<dbReference type="EnsemblMetazoa" id="tetur02g15061.1">
    <property type="protein sequence ID" value="tetur02g15061.1"/>
    <property type="gene ID" value="tetur02g15061"/>
</dbReference>
<keyword evidence="5" id="KW-1185">Reference proteome</keyword>
<sequence>MIDYFGMDNNLINDYATYFHDNFSTTHLPAVIPQVTPTSKLINSGALDAFICRHFLKIAGSKVWLNYPVETIEYICNKDLVIHSEMQVFNAIMKWVNFKPDSRKDYLETLLKSVRWCHLDDKDLCEIKGNDFIKYTSFKAIFCTPVQCYGECSFNRVNQYYFILIEELDGTDLQIKVLDRSFMSFIKRVIKLDESLPLHLLHNETVSDIIFDSGRKMIRVDWNLNKYRLLSLNDYKSHYYKIHNGILEKNEEKYYPFAAYTKYAAKYTPEGSLLEFNEKFVLVGENLISCTPVNLATGVISKNYSINLFCWTAPADSRIETFFRSSDMNYLTTILDNKIYIIKNDPVNIYEFIQFNIDSQEVKRFANKIRSNLGDLILTSKPAHDDKVFLIDRSNNVVECFNVKDEEWTPFGLLANICSSTGDQRKSNMLLTFTSASLPIETIRSCITRERKSME</sequence>
<dbReference type="Proteomes" id="UP000015104">
    <property type="component" value="Unassembled WGS sequence"/>
</dbReference>
<dbReference type="PANTHER" id="PTHR24412:SF489">
    <property type="entry name" value="RING FINGER DOMAIN AND KELCH REPEAT-CONTAINING PROTEIN DDB_G0271372"/>
    <property type="match status" value="1"/>
</dbReference>
<dbReference type="PANTHER" id="PTHR24412">
    <property type="entry name" value="KELCH PROTEIN"/>
    <property type="match status" value="1"/>
</dbReference>
<organism evidence="4 5">
    <name type="scientific">Tetranychus urticae</name>
    <name type="common">Two-spotted spider mite</name>
    <dbReference type="NCBI Taxonomy" id="32264"/>
    <lineage>
        <taxon>Eukaryota</taxon>
        <taxon>Metazoa</taxon>
        <taxon>Ecdysozoa</taxon>
        <taxon>Arthropoda</taxon>
        <taxon>Chelicerata</taxon>
        <taxon>Arachnida</taxon>
        <taxon>Acari</taxon>
        <taxon>Acariformes</taxon>
        <taxon>Trombidiformes</taxon>
        <taxon>Prostigmata</taxon>
        <taxon>Eleutherengona</taxon>
        <taxon>Raphignathae</taxon>
        <taxon>Tetranychoidea</taxon>
        <taxon>Tetranychidae</taxon>
        <taxon>Tetranychus</taxon>
    </lineage>
</organism>
<dbReference type="AlphaFoldDB" id="T1JYB2"/>
<gene>
    <name evidence="4" type="primary">107371251</name>
</gene>
<accession>T1JYB2</accession>
<evidence type="ECO:0000313" key="4">
    <source>
        <dbReference type="EnsemblMetazoa" id="tetur02g15061.1"/>
    </source>
</evidence>
<evidence type="ECO:0000256" key="2">
    <source>
        <dbReference type="ARBA" id="ARBA00022737"/>
    </source>
</evidence>
<dbReference type="Pfam" id="PF07707">
    <property type="entry name" value="BACK"/>
    <property type="match status" value="1"/>
</dbReference>
<reference evidence="4" key="2">
    <citation type="submission" date="2015-06" db="UniProtKB">
        <authorList>
            <consortium name="EnsemblMetazoa"/>
        </authorList>
    </citation>
    <scope>IDENTIFICATION</scope>
</reference>
<dbReference type="Gene3D" id="1.25.40.420">
    <property type="match status" value="1"/>
</dbReference>
<dbReference type="HOGENOM" id="CLU_020442_0_0_1"/>
<dbReference type="OrthoDB" id="6431796at2759"/>
<proteinExistence type="predicted"/>
<dbReference type="InterPro" id="IPR011705">
    <property type="entry name" value="BACK"/>
</dbReference>
<evidence type="ECO:0000256" key="1">
    <source>
        <dbReference type="ARBA" id="ARBA00022441"/>
    </source>
</evidence>